<dbReference type="InterPro" id="IPR011989">
    <property type="entry name" value="ARM-like"/>
</dbReference>
<sequence>MGTFNTFILHQPCAHCQVEIDQHIQFKYADTWQHTYHLGDTLEWGGNQTGNPAQGLVVLDAATEDCPHCGHDEEFYVVFVEDNRLVGAAPNQGRFHFEGDLTYALLPSPEPWVDDLLWGYHMQSLGLSASSTERDLVDLVRSREQPSARKLQALDILGHRPTLAAETVLSLQELLAGPEDISHGVVTVFSRLTSDQANFWLLPLLQGQSLVLRRAALAALSRVNHPGGSQKENTRRIHTDFAVPATAVDVQDLFQRHLHDADPEMVTLVIPLLGSLGVPLYPDDLLRYSPHARVRAAFIQQVREQVEADLYPDSDLKTIWADVMQMLQDPEPAVRQQAALGLIPFVRSGAPVPRLDEENRLKTVEHLQMHFGAEGAREVRAAILTVARFSFDLPMAREVFLLGARHPSLQTRMDVLQEVEEAFQTGGAMPSYAFRKDPMIHQVLHELSEEGKGEMEGLQAQAQGLFRRRF</sequence>
<proteinExistence type="predicted"/>
<dbReference type="SUPFAM" id="SSF48371">
    <property type="entry name" value="ARM repeat"/>
    <property type="match status" value="1"/>
</dbReference>
<dbReference type="Proteomes" id="UP000632222">
    <property type="component" value="Unassembled WGS sequence"/>
</dbReference>
<dbReference type="InterPro" id="IPR016024">
    <property type="entry name" value="ARM-type_fold"/>
</dbReference>
<dbReference type="EMBL" id="BMOD01000040">
    <property type="protein sequence ID" value="GGJ57748.1"/>
    <property type="molecule type" value="Genomic_DNA"/>
</dbReference>
<evidence type="ECO:0000313" key="2">
    <source>
        <dbReference type="Proteomes" id="UP000632222"/>
    </source>
</evidence>
<accession>A0ABQ2DHB6</accession>
<evidence type="ECO:0000313" key="1">
    <source>
        <dbReference type="EMBL" id="GGJ57748.1"/>
    </source>
</evidence>
<protein>
    <recommendedName>
        <fullName evidence="3">HEAT repeat domain-containing protein</fullName>
    </recommendedName>
</protein>
<reference evidence="2" key="1">
    <citation type="journal article" date="2019" name="Int. J. Syst. Evol. Microbiol.">
        <title>The Global Catalogue of Microorganisms (GCM) 10K type strain sequencing project: providing services to taxonomists for standard genome sequencing and annotation.</title>
        <authorList>
            <consortium name="The Broad Institute Genomics Platform"/>
            <consortium name="The Broad Institute Genome Sequencing Center for Infectious Disease"/>
            <person name="Wu L."/>
            <person name="Ma J."/>
        </authorList>
    </citation>
    <scope>NUCLEOTIDE SEQUENCE [LARGE SCALE GENOMIC DNA]</scope>
    <source>
        <strain evidence="2">JCM 14370</strain>
    </source>
</reference>
<evidence type="ECO:0008006" key="3">
    <source>
        <dbReference type="Google" id="ProtNLM"/>
    </source>
</evidence>
<dbReference type="RefSeq" id="WP_189008798.1">
    <property type="nucleotide sequence ID" value="NZ_BMOD01000040.1"/>
</dbReference>
<name>A0ABQ2DHB6_9DEIO</name>
<gene>
    <name evidence="1" type="ORF">GCM10008938_49800</name>
</gene>
<keyword evidence="2" id="KW-1185">Reference proteome</keyword>
<dbReference type="Gene3D" id="1.25.10.10">
    <property type="entry name" value="Leucine-rich Repeat Variant"/>
    <property type="match status" value="1"/>
</dbReference>
<organism evidence="1 2">
    <name type="scientific">Deinococcus roseus</name>
    <dbReference type="NCBI Taxonomy" id="392414"/>
    <lineage>
        <taxon>Bacteria</taxon>
        <taxon>Thermotogati</taxon>
        <taxon>Deinococcota</taxon>
        <taxon>Deinococci</taxon>
        <taxon>Deinococcales</taxon>
        <taxon>Deinococcaceae</taxon>
        <taxon>Deinococcus</taxon>
    </lineage>
</organism>
<comment type="caution">
    <text evidence="1">The sequence shown here is derived from an EMBL/GenBank/DDBJ whole genome shotgun (WGS) entry which is preliminary data.</text>
</comment>